<dbReference type="GO" id="GO:0008745">
    <property type="term" value="F:N-acetylmuramoyl-L-alanine amidase activity"/>
    <property type="evidence" value="ECO:0007669"/>
    <property type="project" value="UniProtKB-EC"/>
</dbReference>
<dbReference type="SMART" id="SM00646">
    <property type="entry name" value="Ami_3"/>
    <property type="match status" value="1"/>
</dbReference>
<evidence type="ECO:0000256" key="1">
    <source>
        <dbReference type="ARBA" id="ARBA00001561"/>
    </source>
</evidence>
<evidence type="ECO:0000313" key="6">
    <source>
        <dbReference type="EMBL" id="AMO96202.1"/>
    </source>
</evidence>
<comment type="catalytic activity">
    <reaction evidence="1">
        <text>Hydrolyzes the link between N-acetylmuramoyl residues and L-amino acid residues in certain cell-wall glycopeptides.</text>
        <dbReference type="EC" id="3.5.1.28"/>
    </reaction>
</comment>
<sequence>MKRLAGGKLVLAAAGLVLLYGLPAAGCGAQQVVVDTGHTTENPGATGPGGSREFDLNRQFTLALGLALKAQGLDVIDVAAQGSPPSLPARTKASAKAALFVSIHHDSMQQAWLDAGRSREFSGYALFVSASKPYYARSLDCAKSIGLRLQDIGEHPSLYHAVPVPGENRPLLDRQLGIHRFDELAVLRTAESPALLIEVGVLANPDQEPRLASPQFAGKAARAVAAGIRQCLPATP</sequence>
<dbReference type="EMBL" id="CP013232">
    <property type="protein sequence ID" value="AMO96202.1"/>
    <property type="molecule type" value="Genomic_DNA"/>
</dbReference>
<dbReference type="EC" id="3.5.1.28" evidence="2"/>
<dbReference type="Gene3D" id="3.40.630.40">
    <property type="entry name" value="Zn-dependent exopeptidases"/>
    <property type="match status" value="1"/>
</dbReference>
<evidence type="ECO:0000256" key="3">
    <source>
        <dbReference type="ARBA" id="ARBA00022801"/>
    </source>
</evidence>
<protein>
    <recommendedName>
        <fullName evidence="2">N-acetylmuramoyl-L-alanine amidase</fullName>
        <ecNumber evidence="2">3.5.1.28</ecNumber>
    </recommendedName>
</protein>
<dbReference type="GO" id="GO:0030288">
    <property type="term" value="C:outer membrane-bounded periplasmic space"/>
    <property type="evidence" value="ECO:0007669"/>
    <property type="project" value="TreeGrafter"/>
</dbReference>
<gene>
    <name evidence="6" type="ORF">CFter6_3569</name>
</gene>
<dbReference type="GO" id="GO:0009253">
    <property type="term" value="P:peptidoglycan catabolic process"/>
    <property type="evidence" value="ECO:0007669"/>
    <property type="project" value="InterPro"/>
</dbReference>
<dbReference type="AlphaFoldDB" id="A0A127PEF8"/>
<dbReference type="CDD" id="cd02696">
    <property type="entry name" value="MurNAc-LAA"/>
    <property type="match status" value="1"/>
</dbReference>
<evidence type="ECO:0000313" key="7">
    <source>
        <dbReference type="Proteomes" id="UP000072421"/>
    </source>
</evidence>
<name>A0A127PEF8_9BURK</name>
<dbReference type="PANTHER" id="PTHR30404:SF0">
    <property type="entry name" value="N-ACETYLMURAMOYL-L-ALANINE AMIDASE AMIC"/>
    <property type="match status" value="1"/>
</dbReference>
<feature type="chain" id="PRO_5007276908" description="N-acetylmuramoyl-L-alanine amidase" evidence="4">
    <location>
        <begin position="30"/>
        <end position="236"/>
    </location>
</feature>
<feature type="signal peptide" evidence="4">
    <location>
        <begin position="1"/>
        <end position="29"/>
    </location>
</feature>
<dbReference type="InterPro" id="IPR002508">
    <property type="entry name" value="MurNAc-LAA_cat"/>
</dbReference>
<dbReference type="PANTHER" id="PTHR30404">
    <property type="entry name" value="N-ACETYLMURAMOYL-L-ALANINE AMIDASE"/>
    <property type="match status" value="1"/>
</dbReference>
<keyword evidence="4" id="KW-0732">Signal</keyword>
<proteinExistence type="predicted"/>
<dbReference type="Proteomes" id="UP000072421">
    <property type="component" value="Chromosome"/>
</dbReference>
<evidence type="ECO:0000256" key="4">
    <source>
        <dbReference type="SAM" id="SignalP"/>
    </source>
</evidence>
<dbReference type="Pfam" id="PF01520">
    <property type="entry name" value="Amidase_3"/>
    <property type="match status" value="1"/>
</dbReference>
<organism evidence="6">
    <name type="scientific">Collimonas fungivorans</name>
    <dbReference type="NCBI Taxonomy" id="158899"/>
    <lineage>
        <taxon>Bacteria</taxon>
        <taxon>Pseudomonadati</taxon>
        <taxon>Pseudomonadota</taxon>
        <taxon>Betaproteobacteria</taxon>
        <taxon>Burkholderiales</taxon>
        <taxon>Oxalobacteraceae</taxon>
        <taxon>Collimonas</taxon>
    </lineage>
</organism>
<dbReference type="SUPFAM" id="SSF53187">
    <property type="entry name" value="Zn-dependent exopeptidases"/>
    <property type="match status" value="1"/>
</dbReference>
<dbReference type="RefSeq" id="WP_061540841.1">
    <property type="nucleotide sequence ID" value="NZ_CP013232.1"/>
</dbReference>
<keyword evidence="3" id="KW-0378">Hydrolase</keyword>
<evidence type="ECO:0000259" key="5">
    <source>
        <dbReference type="SMART" id="SM00646"/>
    </source>
</evidence>
<reference evidence="6 7" key="1">
    <citation type="submission" date="2015-11" db="EMBL/GenBank/DDBJ databases">
        <title>Exploring the genomic traits of fungus-feeding bacterial genus Collimonas.</title>
        <authorList>
            <person name="Song C."/>
            <person name="Schmidt R."/>
            <person name="de Jager V."/>
            <person name="Krzyzanowska D."/>
            <person name="Jongedijk E."/>
            <person name="Cankar K."/>
            <person name="Beekwilder J."/>
            <person name="van Veen A."/>
            <person name="de Boer W."/>
            <person name="van Veen J.A."/>
            <person name="Garbeva P."/>
        </authorList>
    </citation>
    <scope>NUCLEOTIDE SEQUENCE [LARGE SCALE GENOMIC DNA]</scope>
    <source>
        <strain evidence="6 7">Ter6</strain>
    </source>
</reference>
<dbReference type="OrthoDB" id="8525541at2"/>
<dbReference type="PATRIC" id="fig|158899.10.peg.3553"/>
<accession>A0A127PEF8</accession>
<feature type="domain" description="MurNAc-LAA" evidence="5">
    <location>
        <begin position="89"/>
        <end position="229"/>
    </location>
</feature>
<evidence type="ECO:0000256" key="2">
    <source>
        <dbReference type="ARBA" id="ARBA00011901"/>
    </source>
</evidence>
<dbReference type="InterPro" id="IPR050695">
    <property type="entry name" value="N-acetylmuramoyl_amidase_3"/>
</dbReference>